<protein>
    <submittedName>
        <fullName evidence="7">Na/Pi cotransporter family protein</fullName>
    </submittedName>
</protein>
<sequence length="593" mass="65571">MIKRMFFYTCLILLGIILFINPNFKTITAGVAILLFGMIMLEEGFKVFTKGPLQNILKKATDKLYKSIAAGAVVTALIQSSSLVSVIAISFMSAGLISLSGGMGLIFGANIGTTATAWLVAAFGLKIEISALAMPMLVFGIVFSLQKKISLKGIGNVLAGLGFFFLGIHFMKEGFDVFKEYIDLTQYAIPGFFGIVVYTGIGVVITTVLQSSSATVALILTALAAGQIEYENALALAIGANIGTTITAVLGSIGSNIAGKRLAGAHLIFNLITGVVALAIIFPLADLVDYLSALAGISADDFTLKLAMFHSIFNALGVLIMIPLIKTTESFLLRFFKEKEDKGIEIPKYLNESVLEFPSTVVLALANESKYLYENAIFEIVTHALNIHRQDIKSNLKAKEVVKKSKNNFNTDVRNLYYSKVKTIYGEIIRYATTAQSKLKMGEIMNNRISELIIANRKMVEIIKAVRELGRNVSRYLQSDNTYMEKEYDKFRKKIVKVLRVIYLFRTQEDKELYFSKLLILRNEAKEGKYRTDKSINTLIRKDLINAEMASSLVNDKDNLNDIIKNLISVAELLYGEKDSLLENEKLLEKEIA</sequence>
<dbReference type="EMBL" id="JBHTHY010000004">
    <property type="protein sequence ID" value="MFD0797244.1"/>
    <property type="molecule type" value="Genomic_DNA"/>
</dbReference>
<proteinExistence type="predicted"/>
<comment type="subcellular location">
    <subcellularLocation>
        <location evidence="1">Cell membrane</location>
        <topology evidence="1">Multi-pass membrane protein</topology>
    </subcellularLocation>
</comment>
<keyword evidence="5 6" id="KW-0472">Membrane</keyword>
<keyword evidence="3 6" id="KW-0812">Transmembrane</keyword>
<feature type="transmembrane region" description="Helical" evidence="6">
    <location>
        <begin position="267"/>
        <end position="285"/>
    </location>
</feature>
<feature type="transmembrane region" description="Helical" evidence="6">
    <location>
        <begin position="154"/>
        <end position="172"/>
    </location>
</feature>
<keyword evidence="2" id="KW-1003">Cell membrane</keyword>
<evidence type="ECO:0000256" key="4">
    <source>
        <dbReference type="ARBA" id="ARBA00022989"/>
    </source>
</evidence>
<dbReference type="PANTHER" id="PTHR10010">
    <property type="entry name" value="SOLUTE CARRIER FAMILY 34 SODIUM PHOSPHATE , MEMBER 2-RELATED"/>
    <property type="match status" value="1"/>
</dbReference>
<keyword evidence="4 6" id="KW-1133">Transmembrane helix</keyword>
<dbReference type="NCBIfam" id="NF037997">
    <property type="entry name" value="Na_Pi_symport"/>
    <property type="match status" value="1"/>
</dbReference>
<dbReference type="PANTHER" id="PTHR10010:SF46">
    <property type="entry name" value="SODIUM-DEPENDENT PHOSPHATE TRANSPORT PROTEIN 2B"/>
    <property type="match status" value="1"/>
</dbReference>
<feature type="transmembrane region" description="Helical" evidence="6">
    <location>
        <begin position="234"/>
        <end position="255"/>
    </location>
</feature>
<dbReference type="InterPro" id="IPR003841">
    <property type="entry name" value="Na/Pi_transpt"/>
</dbReference>
<feature type="transmembrane region" description="Helical" evidence="6">
    <location>
        <begin position="305"/>
        <end position="325"/>
    </location>
</feature>
<evidence type="ECO:0000256" key="1">
    <source>
        <dbReference type="ARBA" id="ARBA00004651"/>
    </source>
</evidence>
<organism evidence="7 8">
    <name type="scientific">Maribacter chungangensis</name>
    <dbReference type="NCBI Taxonomy" id="1069117"/>
    <lineage>
        <taxon>Bacteria</taxon>
        <taxon>Pseudomonadati</taxon>
        <taxon>Bacteroidota</taxon>
        <taxon>Flavobacteriia</taxon>
        <taxon>Flavobacteriales</taxon>
        <taxon>Flavobacteriaceae</taxon>
        <taxon>Maribacter</taxon>
    </lineage>
</organism>
<comment type="caution">
    <text evidence="7">The sequence shown here is derived from an EMBL/GenBank/DDBJ whole genome shotgun (WGS) entry which is preliminary data.</text>
</comment>
<feature type="transmembrane region" description="Helical" evidence="6">
    <location>
        <begin position="117"/>
        <end position="142"/>
    </location>
</feature>
<evidence type="ECO:0000256" key="6">
    <source>
        <dbReference type="SAM" id="Phobius"/>
    </source>
</evidence>
<dbReference type="Pfam" id="PF02690">
    <property type="entry name" value="Na_Pi_cotrans"/>
    <property type="match status" value="2"/>
</dbReference>
<feature type="transmembrane region" description="Helical" evidence="6">
    <location>
        <begin position="68"/>
        <end position="97"/>
    </location>
</feature>
<keyword evidence="8" id="KW-1185">Reference proteome</keyword>
<dbReference type="Proteomes" id="UP001597012">
    <property type="component" value="Unassembled WGS sequence"/>
</dbReference>
<feature type="transmembrane region" description="Helical" evidence="6">
    <location>
        <begin position="212"/>
        <end position="228"/>
    </location>
</feature>
<evidence type="ECO:0000256" key="5">
    <source>
        <dbReference type="ARBA" id="ARBA00023136"/>
    </source>
</evidence>
<evidence type="ECO:0000256" key="3">
    <source>
        <dbReference type="ARBA" id="ARBA00022692"/>
    </source>
</evidence>
<accession>A0ABW3B2L1</accession>
<evidence type="ECO:0000313" key="7">
    <source>
        <dbReference type="EMBL" id="MFD0797244.1"/>
    </source>
</evidence>
<evidence type="ECO:0000313" key="8">
    <source>
        <dbReference type="Proteomes" id="UP001597012"/>
    </source>
</evidence>
<gene>
    <name evidence="7" type="ORF">ACFQZJ_07220</name>
</gene>
<name>A0ABW3B2L1_9FLAO</name>
<reference evidence="8" key="1">
    <citation type="journal article" date="2019" name="Int. J. Syst. Evol. Microbiol.">
        <title>The Global Catalogue of Microorganisms (GCM) 10K type strain sequencing project: providing services to taxonomists for standard genome sequencing and annotation.</title>
        <authorList>
            <consortium name="The Broad Institute Genomics Platform"/>
            <consortium name="The Broad Institute Genome Sequencing Center for Infectious Disease"/>
            <person name="Wu L."/>
            <person name="Ma J."/>
        </authorList>
    </citation>
    <scope>NUCLEOTIDE SEQUENCE [LARGE SCALE GENOMIC DNA]</scope>
    <source>
        <strain evidence="8">CCUG 61948</strain>
    </source>
</reference>
<dbReference type="RefSeq" id="WP_379933432.1">
    <property type="nucleotide sequence ID" value="NZ_JBHTHY010000004.1"/>
</dbReference>
<evidence type="ECO:0000256" key="2">
    <source>
        <dbReference type="ARBA" id="ARBA00022475"/>
    </source>
</evidence>
<feature type="transmembrane region" description="Helical" evidence="6">
    <location>
        <begin position="5"/>
        <end position="21"/>
    </location>
</feature>
<feature type="transmembrane region" description="Helical" evidence="6">
    <location>
        <begin position="184"/>
        <end position="205"/>
    </location>
</feature>